<dbReference type="EMBL" id="FOLH01000003">
    <property type="protein sequence ID" value="SFC21439.1"/>
    <property type="molecule type" value="Genomic_DNA"/>
</dbReference>
<evidence type="ECO:0000313" key="2">
    <source>
        <dbReference type="Proteomes" id="UP000199058"/>
    </source>
</evidence>
<name>A0A1I1HBA5_9GAMM</name>
<gene>
    <name evidence="1" type="ORF">SAMN05660443_1921</name>
</gene>
<evidence type="ECO:0000313" key="1">
    <source>
        <dbReference type="EMBL" id="SFC21439.1"/>
    </source>
</evidence>
<dbReference type="Proteomes" id="UP000199058">
    <property type="component" value="Unassembled WGS sequence"/>
</dbReference>
<reference evidence="1 2" key="1">
    <citation type="submission" date="2016-10" db="EMBL/GenBank/DDBJ databases">
        <authorList>
            <person name="de Groot N.N."/>
        </authorList>
    </citation>
    <scope>NUCLEOTIDE SEQUENCE [LARGE SCALE GENOMIC DNA]</scope>
    <source>
        <strain evidence="1 2">DSM 18438</strain>
    </source>
</reference>
<dbReference type="AlphaFoldDB" id="A0A1I1HBA5"/>
<protein>
    <submittedName>
        <fullName evidence="1">Uncharacterized protein</fullName>
    </submittedName>
</protein>
<dbReference type="RefSeq" id="WP_091962588.1">
    <property type="nucleotide sequence ID" value="NZ_FOLH01000003.1"/>
</dbReference>
<dbReference type="OrthoDB" id="9832089at2"/>
<proteinExistence type="predicted"/>
<organism evidence="1 2">
    <name type="scientific">Marinospirillum celere</name>
    <dbReference type="NCBI Taxonomy" id="1122252"/>
    <lineage>
        <taxon>Bacteria</taxon>
        <taxon>Pseudomonadati</taxon>
        <taxon>Pseudomonadota</taxon>
        <taxon>Gammaproteobacteria</taxon>
        <taxon>Oceanospirillales</taxon>
        <taxon>Oceanospirillaceae</taxon>
        <taxon>Marinospirillum</taxon>
    </lineage>
</organism>
<sequence length="142" mass="15728">MSTSIVTAIIEELSQEPTLKNDDAALLKAIILNLHMSPDALREIHASPEFKMAMSNPAISITSDRNAPLFMAVGETTFNVDGATAKDFFDCADLIQAKLNCSDQVAEIAEMVLIQRIQKWFYEREDSKPIPVQGFRPGMVIN</sequence>
<accession>A0A1I1HBA5</accession>
<keyword evidence="2" id="KW-1185">Reference proteome</keyword>